<organism evidence="1">
    <name type="scientific">Podoviridae sp. ct6BA50</name>
    <dbReference type="NCBI Taxonomy" id="2825221"/>
    <lineage>
        <taxon>Viruses</taxon>
        <taxon>Duplodnaviria</taxon>
        <taxon>Heunggongvirae</taxon>
        <taxon>Uroviricota</taxon>
        <taxon>Caudoviricetes</taxon>
    </lineage>
</organism>
<reference evidence="1" key="1">
    <citation type="journal article" date="2021" name="Proc. Natl. Acad. Sci. U.S.A.">
        <title>A Catalog of Tens of Thousands of Viruses from Human Metagenomes Reveals Hidden Associations with Chronic Diseases.</title>
        <authorList>
            <person name="Tisza M.J."/>
            <person name="Buck C.B."/>
        </authorList>
    </citation>
    <scope>NUCLEOTIDE SEQUENCE</scope>
    <source>
        <strain evidence="1">Ct6BA50</strain>
    </source>
</reference>
<dbReference type="EMBL" id="BK016263">
    <property type="protein sequence ID" value="DAG05714.1"/>
    <property type="molecule type" value="Genomic_DNA"/>
</dbReference>
<evidence type="ECO:0000313" key="1">
    <source>
        <dbReference type="EMBL" id="DAG05714.1"/>
    </source>
</evidence>
<proteinExistence type="predicted"/>
<name>A0A8S5VG22_9CAUD</name>
<protein>
    <submittedName>
        <fullName evidence="1">Uncharacterized protein</fullName>
    </submittedName>
</protein>
<accession>A0A8S5VG22</accession>
<sequence length="38" mass="4615">MKLYIGGFDSRHRHHYTKAPKRKRFGAFPCFMRAREAF</sequence>